<dbReference type="OrthoDB" id="5372609at2"/>
<name>A0A0D2HKU9_9BACT</name>
<dbReference type="AlphaFoldDB" id="A0A0D2HKU9"/>
<dbReference type="Proteomes" id="UP000032233">
    <property type="component" value="Unassembled WGS sequence"/>
</dbReference>
<proteinExistence type="predicted"/>
<dbReference type="PANTHER" id="PTHR11102:SF160">
    <property type="entry name" value="ERAD-ASSOCIATED E3 UBIQUITIN-PROTEIN LIGASE COMPONENT HRD3"/>
    <property type="match status" value="1"/>
</dbReference>
<dbReference type="SMART" id="SM00671">
    <property type="entry name" value="SEL1"/>
    <property type="match status" value="3"/>
</dbReference>
<comment type="caution">
    <text evidence="1">The sequence shown here is derived from an EMBL/GenBank/DDBJ whole genome shotgun (WGS) entry which is preliminary data.</text>
</comment>
<organism evidence="1 2">
    <name type="scientific">Dethiosulfatarculus sandiegensis</name>
    <dbReference type="NCBI Taxonomy" id="1429043"/>
    <lineage>
        <taxon>Bacteria</taxon>
        <taxon>Pseudomonadati</taxon>
        <taxon>Thermodesulfobacteriota</taxon>
        <taxon>Desulfarculia</taxon>
        <taxon>Desulfarculales</taxon>
        <taxon>Desulfarculaceae</taxon>
        <taxon>Dethiosulfatarculus</taxon>
    </lineage>
</organism>
<dbReference type="RefSeq" id="WP_044352459.1">
    <property type="nucleotide sequence ID" value="NZ_AZAC01000067.1"/>
</dbReference>
<dbReference type="Gene3D" id="1.25.40.10">
    <property type="entry name" value="Tetratricopeptide repeat domain"/>
    <property type="match status" value="1"/>
</dbReference>
<reference evidence="1 2" key="1">
    <citation type="submission" date="2013-11" db="EMBL/GenBank/DDBJ databases">
        <title>Metagenomic analysis of a methanogenic consortium involved in long chain n-alkane degradation.</title>
        <authorList>
            <person name="Davidova I.A."/>
            <person name="Callaghan A.V."/>
            <person name="Wawrik B."/>
            <person name="Pruitt S."/>
            <person name="Marks C."/>
            <person name="Duncan K.E."/>
            <person name="Suflita J.M."/>
        </authorList>
    </citation>
    <scope>NUCLEOTIDE SEQUENCE [LARGE SCALE GENOMIC DNA]</scope>
    <source>
        <strain evidence="1 2">SPR</strain>
    </source>
</reference>
<dbReference type="InParanoid" id="A0A0D2HKU9"/>
<accession>A0A0D2HKU9</accession>
<dbReference type="InterPro" id="IPR011990">
    <property type="entry name" value="TPR-like_helical_dom_sf"/>
</dbReference>
<evidence type="ECO:0000313" key="1">
    <source>
        <dbReference type="EMBL" id="KIX11278.1"/>
    </source>
</evidence>
<protein>
    <recommendedName>
        <fullName evidence="3">Beta-lactamase</fullName>
    </recommendedName>
</protein>
<evidence type="ECO:0000313" key="2">
    <source>
        <dbReference type="Proteomes" id="UP000032233"/>
    </source>
</evidence>
<sequence>MNIAITLLIITPLLLIKFPEISTFSSISKLIKSASLSDNEPGLDLKLTDMPLRAKDPELEKKAIAGDKGAQSLLGDLYAHGIERDEDLKKVFFWYKKAAEQGHEEAQERLGGRYANSLEIPPNRSKALFWYEKAASQGNPKIKRHLGKNCLYGAGVPKDIEKAIFWYTKAADNGDIFSSFILGDLCEKGEQVRKTIKPLFLGTRDRRIVATKKLNIKSRTYSFLAKGSR</sequence>
<evidence type="ECO:0008006" key="3">
    <source>
        <dbReference type="Google" id="ProtNLM"/>
    </source>
</evidence>
<dbReference type="EMBL" id="AZAC01000067">
    <property type="protein sequence ID" value="KIX11278.1"/>
    <property type="molecule type" value="Genomic_DNA"/>
</dbReference>
<dbReference type="PANTHER" id="PTHR11102">
    <property type="entry name" value="SEL-1-LIKE PROTEIN"/>
    <property type="match status" value="1"/>
</dbReference>
<dbReference type="Pfam" id="PF08238">
    <property type="entry name" value="Sel1"/>
    <property type="match status" value="3"/>
</dbReference>
<dbReference type="InterPro" id="IPR006597">
    <property type="entry name" value="Sel1-like"/>
</dbReference>
<dbReference type="SUPFAM" id="SSF81901">
    <property type="entry name" value="HCP-like"/>
    <property type="match status" value="1"/>
</dbReference>
<dbReference type="InterPro" id="IPR050767">
    <property type="entry name" value="Sel1_AlgK"/>
</dbReference>
<gene>
    <name evidence="1" type="ORF">X474_26230</name>
</gene>
<dbReference type="STRING" id="1429043.X474_26230"/>
<dbReference type="PATRIC" id="fig|1429043.3.peg.5552"/>
<keyword evidence="2" id="KW-1185">Reference proteome</keyword>